<feature type="transmembrane region" description="Helical" evidence="8">
    <location>
        <begin position="180"/>
        <end position="204"/>
    </location>
</feature>
<dbReference type="Proteomes" id="UP000050509">
    <property type="component" value="Unassembled WGS sequence"/>
</dbReference>
<evidence type="ECO:0000256" key="5">
    <source>
        <dbReference type="ARBA" id="ARBA00022989"/>
    </source>
</evidence>
<dbReference type="InterPro" id="IPR018584">
    <property type="entry name" value="GT87"/>
</dbReference>
<keyword evidence="5 8" id="KW-1133">Transmembrane helix</keyword>
<comment type="caution">
    <text evidence="9">The sequence shown here is derived from an EMBL/GenBank/DDBJ whole genome shotgun (WGS) entry which is preliminary data.</text>
</comment>
<evidence type="ECO:0000313" key="9">
    <source>
        <dbReference type="EMBL" id="KPV49288.1"/>
    </source>
</evidence>
<gene>
    <name evidence="9" type="ORF">SE17_33500</name>
</gene>
<sequence length="220" mass="24052">MANLPKSILAKDTPALLSSVARERRARLLNSVCLALALLWVVLVGFTLAPEPDDFQTYWRGAWSVAQYGDPYALIHGRQQPNMYIYPPLFAYLMLPLGAVSLRAGQIIWFGLNVLLLAGLIVVCIRASHSVLARRYWGVLALLVAVAPPTRLSLQLGQVSILMALVMLGSFLLAKRRAYLSGLLLALSCLIKVFPAALGLYFVLRRRVALLWAGAAGIAI</sequence>
<keyword evidence="2" id="KW-1003">Cell membrane</keyword>
<proteinExistence type="inferred from homology"/>
<keyword evidence="10" id="KW-1185">Reference proteome</keyword>
<dbReference type="AlphaFoldDB" id="A0A0P9F9W9"/>
<evidence type="ECO:0000256" key="8">
    <source>
        <dbReference type="SAM" id="Phobius"/>
    </source>
</evidence>
<accession>A0A0P9F9W9</accession>
<dbReference type="EMBL" id="LJCR01002070">
    <property type="protein sequence ID" value="KPV49288.1"/>
    <property type="molecule type" value="Genomic_DNA"/>
</dbReference>
<evidence type="ECO:0000256" key="4">
    <source>
        <dbReference type="ARBA" id="ARBA00022692"/>
    </source>
</evidence>
<name>A0A0P9F9W9_9CHLR</name>
<keyword evidence="4 8" id="KW-0812">Transmembrane</keyword>
<feature type="non-terminal residue" evidence="9">
    <location>
        <position position="220"/>
    </location>
</feature>
<evidence type="ECO:0008006" key="11">
    <source>
        <dbReference type="Google" id="ProtNLM"/>
    </source>
</evidence>
<evidence type="ECO:0000256" key="3">
    <source>
        <dbReference type="ARBA" id="ARBA00022679"/>
    </source>
</evidence>
<feature type="transmembrane region" description="Helical" evidence="8">
    <location>
        <begin position="28"/>
        <end position="49"/>
    </location>
</feature>
<reference evidence="9 10" key="1">
    <citation type="submission" date="2015-09" db="EMBL/GenBank/DDBJ databases">
        <title>Draft genome sequence of Kouleothrix aurantiaca JCM 19913.</title>
        <authorList>
            <person name="Hemp J."/>
        </authorList>
    </citation>
    <scope>NUCLEOTIDE SEQUENCE [LARGE SCALE GENOMIC DNA]</scope>
    <source>
        <strain evidence="9 10">COM-B</strain>
    </source>
</reference>
<evidence type="ECO:0000313" key="10">
    <source>
        <dbReference type="Proteomes" id="UP000050509"/>
    </source>
</evidence>
<evidence type="ECO:0000256" key="7">
    <source>
        <dbReference type="ARBA" id="ARBA00024033"/>
    </source>
</evidence>
<feature type="transmembrane region" description="Helical" evidence="8">
    <location>
        <begin position="109"/>
        <end position="132"/>
    </location>
</feature>
<dbReference type="GO" id="GO:0005886">
    <property type="term" value="C:plasma membrane"/>
    <property type="evidence" value="ECO:0007669"/>
    <property type="project" value="UniProtKB-SubCell"/>
</dbReference>
<evidence type="ECO:0000256" key="1">
    <source>
        <dbReference type="ARBA" id="ARBA00004651"/>
    </source>
</evidence>
<dbReference type="Pfam" id="PF09594">
    <property type="entry name" value="GT87"/>
    <property type="match status" value="1"/>
</dbReference>
<keyword evidence="3" id="KW-0808">Transferase</keyword>
<organism evidence="9 10">
    <name type="scientific">Kouleothrix aurantiaca</name>
    <dbReference type="NCBI Taxonomy" id="186479"/>
    <lineage>
        <taxon>Bacteria</taxon>
        <taxon>Bacillati</taxon>
        <taxon>Chloroflexota</taxon>
        <taxon>Chloroflexia</taxon>
        <taxon>Chloroflexales</taxon>
        <taxon>Roseiflexineae</taxon>
        <taxon>Roseiflexaceae</taxon>
        <taxon>Kouleothrix</taxon>
    </lineage>
</organism>
<comment type="similarity">
    <text evidence="7">Belongs to the glycosyltransferase 87 family.</text>
</comment>
<dbReference type="GO" id="GO:0016758">
    <property type="term" value="F:hexosyltransferase activity"/>
    <property type="evidence" value="ECO:0007669"/>
    <property type="project" value="InterPro"/>
</dbReference>
<comment type="subcellular location">
    <subcellularLocation>
        <location evidence="1">Cell membrane</location>
        <topology evidence="1">Multi-pass membrane protein</topology>
    </subcellularLocation>
</comment>
<protein>
    <recommendedName>
        <fullName evidence="11">DUF2029 domain-containing protein</fullName>
    </recommendedName>
</protein>
<evidence type="ECO:0000256" key="6">
    <source>
        <dbReference type="ARBA" id="ARBA00023136"/>
    </source>
</evidence>
<evidence type="ECO:0000256" key="2">
    <source>
        <dbReference type="ARBA" id="ARBA00022475"/>
    </source>
</evidence>
<keyword evidence="6 8" id="KW-0472">Membrane</keyword>
<feature type="transmembrane region" description="Helical" evidence="8">
    <location>
        <begin position="152"/>
        <end position="173"/>
    </location>
</feature>
<feature type="transmembrane region" description="Helical" evidence="8">
    <location>
        <begin position="84"/>
        <end position="102"/>
    </location>
</feature>